<evidence type="ECO:0000313" key="9">
    <source>
        <dbReference type="EMBL" id="GAK45959.1"/>
    </source>
</evidence>
<comment type="catalytic activity">
    <reaction evidence="4">
        <text>L-proline + NAD(+) = (S)-1-pyrroline-5-carboxylate + NADH + 2 H(+)</text>
        <dbReference type="Rhea" id="RHEA:14105"/>
        <dbReference type="ChEBI" id="CHEBI:15378"/>
        <dbReference type="ChEBI" id="CHEBI:17388"/>
        <dbReference type="ChEBI" id="CHEBI:57540"/>
        <dbReference type="ChEBI" id="CHEBI:57945"/>
        <dbReference type="ChEBI" id="CHEBI:60039"/>
        <dbReference type="EC" id="1.5.1.2"/>
    </reaction>
</comment>
<dbReference type="PANTHER" id="PTHR11645">
    <property type="entry name" value="PYRROLINE-5-CARBOXYLATE REDUCTASE"/>
    <property type="match status" value="1"/>
</dbReference>
<accession>A0A081BD41</accession>
<protein>
    <recommendedName>
        <fullName evidence="4 5">Pyrroline-5-carboxylate reductase</fullName>
        <shortName evidence="4">P5C reductase</shortName>
        <shortName evidence="4">P5CR</shortName>
        <ecNumber evidence="4 5">1.5.1.2</ecNumber>
    </recommendedName>
    <alternativeName>
        <fullName evidence="4">PCA reductase</fullName>
    </alternativeName>
</protein>
<dbReference type="GO" id="GO:0055129">
    <property type="term" value="P:L-proline biosynthetic process"/>
    <property type="evidence" value="ECO:0007669"/>
    <property type="project" value="UniProtKB-UniRule"/>
</dbReference>
<feature type="domain" description="Pyrroline-5-carboxylate reductase dimerisation" evidence="8">
    <location>
        <begin position="169"/>
        <end position="274"/>
    </location>
</feature>
<dbReference type="EC" id="1.5.1.2" evidence="4 5"/>
<evidence type="ECO:0000256" key="1">
    <source>
        <dbReference type="ARBA" id="ARBA00005525"/>
    </source>
</evidence>
<dbReference type="AlphaFoldDB" id="A0A081BD41"/>
<name>A0A081BD41_9HYPH</name>
<dbReference type="PANTHER" id="PTHR11645:SF0">
    <property type="entry name" value="PYRROLINE-5-CARBOXYLATE REDUCTASE 3"/>
    <property type="match status" value="1"/>
</dbReference>
<dbReference type="Gene3D" id="3.40.50.720">
    <property type="entry name" value="NAD(P)-binding Rossmann-like Domain"/>
    <property type="match status" value="1"/>
</dbReference>
<evidence type="ECO:0000259" key="8">
    <source>
        <dbReference type="Pfam" id="PF14748"/>
    </source>
</evidence>
<keyword evidence="4" id="KW-0641">Proline biosynthesis</keyword>
<dbReference type="Pfam" id="PF03807">
    <property type="entry name" value="F420_oxidored"/>
    <property type="match status" value="1"/>
</dbReference>
<dbReference type="RefSeq" id="WP_045447922.1">
    <property type="nucleotide sequence ID" value="NZ_BBIO01000013.1"/>
</dbReference>
<feature type="binding site" evidence="6">
    <location>
        <begin position="76"/>
        <end position="79"/>
    </location>
    <ligand>
        <name>NADP(+)</name>
        <dbReference type="ChEBI" id="CHEBI:58349"/>
    </ligand>
</feature>
<dbReference type="Gene3D" id="1.10.3730.10">
    <property type="entry name" value="ProC C-terminal domain-like"/>
    <property type="match status" value="1"/>
</dbReference>
<proteinExistence type="inferred from homology"/>
<feature type="domain" description="Pyrroline-5-carboxylate reductase catalytic N-terminal" evidence="7">
    <location>
        <begin position="10"/>
        <end position="105"/>
    </location>
</feature>
<dbReference type="Proteomes" id="UP000028702">
    <property type="component" value="Unassembled WGS sequence"/>
</dbReference>
<dbReference type="NCBIfam" id="TIGR00112">
    <property type="entry name" value="proC"/>
    <property type="match status" value="1"/>
</dbReference>
<comment type="similarity">
    <text evidence="1 4">Belongs to the pyrroline-5-carboxylate reductase family.</text>
</comment>
<dbReference type="EMBL" id="BBIO01000013">
    <property type="protein sequence ID" value="GAK45959.1"/>
    <property type="molecule type" value="Genomic_DNA"/>
</dbReference>
<dbReference type="InterPro" id="IPR028939">
    <property type="entry name" value="P5C_Rdtase_cat_N"/>
</dbReference>
<organism evidence="9 10">
    <name type="scientific">Tepidicaulis marinus</name>
    <dbReference type="NCBI Taxonomy" id="1333998"/>
    <lineage>
        <taxon>Bacteria</taxon>
        <taxon>Pseudomonadati</taxon>
        <taxon>Pseudomonadota</taxon>
        <taxon>Alphaproteobacteria</taxon>
        <taxon>Hyphomicrobiales</taxon>
        <taxon>Parvibaculaceae</taxon>
        <taxon>Tepidicaulis</taxon>
    </lineage>
</organism>
<sequence>MSELEVGGPVALIGAGKMGGALMDGWLALGLPGSQLIVRDPAAPPEISRLIVEHGISLNPEIEALAARRPRIVLLAVKPQMFADVLPSLKPLVAPGTIFVSIAAGISLAGLEALLGAEAEIVRAMPNTPSAVGRGVTALIANAHVDAAAKTHVTALMSAVGEAHWLASEELMDAVTALSGSGPAYIFHMVEAMAEAGAKLGLEPDMAMALARATVAGAGEMLHRSQLPAAKLRQNVTSPGGTTEAALKVLMGEEGLARLMEAAMTAARDRSRELGN</sequence>
<keyword evidence="10" id="KW-1185">Reference proteome</keyword>
<dbReference type="InterPro" id="IPR008927">
    <property type="entry name" value="6-PGluconate_DH-like_C_sf"/>
</dbReference>
<dbReference type="GO" id="GO:0005737">
    <property type="term" value="C:cytoplasm"/>
    <property type="evidence" value="ECO:0007669"/>
    <property type="project" value="UniProtKB-SubCell"/>
</dbReference>
<comment type="catalytic activity">
    <reaction evidence="4">
        <text>L-proline + NADP(+) = (S)-1-pyrroline-5-carboxylate + NADPH + 2 H(+)</text>
        <dbReference type="Rhea" id="RHEA:14109"/>
        <dbReference type="ChEBI" id="CHEBI:15378"/>
        <dbReference type="ChEBI" id="CHEBI:17388"/>
        <dbReference type="ChEBI" id="CHEBI:57783"/>
        <dbReference type="ChEBI" id="CHEBI:58349"/>
        <dbReference type="ChEBI" id="CHEBI:60039"/>
        <dbReference type="EC" id="1.5.1.2"/>
    </reaction>
</comment>
<keyword evidence="4" id="KW-0963">Cytoplasm</keyword>
<evidence type="ECO:0000256" key="6">
    <source>
        <dbReference type="PIRSR" id="PIRSR000193-1"/>
    </source>
</evidence>
<evidence type="ECO:0000256" key="4">
    <source>
        <dbReference type="HAMAP-Rule" id="MF_01925"/>
    </source>
</evidence>
<keyword evidence="4" id="KW-0028">Amino-acid biosynthesis</keyword>
<dbReference type="SUPFAM" id="SSF51735">
    <property type="entry name" value="NAD(P)-binding Rossmann-fold domains"/>
    <property type="match status" value="1"/>
</dbReference>
<dbReference type="InterPro" id="IPR036291">
    <property type="entry name" value="NAD(P)-bd_dom_sf"/>
</dbReference>
<dbReference type="STRING" id="1333998.M2A_2458"/>
<keyword evidence="2 4" id="KW-0521">NADP</keyword>
<evidence type="ECO:0000259" key="7">
    <source>
        <dbReference type="Pfam" id="PF03807"/>
    </source>
</evidence>
<comment type="function">
    <text evidence="4">Catalyzes the reduction of 1-pyrroline-5-carboxylate (PCA) to L-proline.</text>
</comment>
<evidence type="ECO:0000256" key="3">
    <source>
        <dbReference type="ARBA" id="ARBA00023002"/>
    </source>
</evidence>
<evidence type="ECO:0000313" key="10">
    <source>
        <dbReference type="Proteomes" id="UP000028702"/>
    </source>
</evidence>
<dbReference type="InterPro" id="IPR029036">
    <property type="entry name" value="P5CR_dimer"/>
</dbReference>
<evidence type="ECO:0000256" key="5">
    <source>
        <dbReference type="NCBIfam" id="TIGR00112"/>
    </source>
</evidence>
<feature type="binding site" evidence="6">
    <location>
        <begin position="13"/>
        <end position="18"/>
    </location>
    <ligand>
        <name>NADP(+)</name>
        <dbReference type="ChEBI" id="CHEBI:58349"/>
    </ligand>
</feature>
<gene>
    <name evidence="4" type="primary">proC</name>
    <name evidence="9" type="ORF">M2A_2458</name>
</gene>
<dbReference type="FunFam" id="1.10.3730.10:FF:000001">
    <property type="entry name" value="Pyrroline-5-carboxylate reductase"/>
    <property type="match status" value="1"/>
</dbReference>
<dbReference type="eggNOG" id="COG0345">
    <property type="taxonomic scope" value="Bacteria"/>
</dbReference>
<dbReference type="Pfam" id="PF14748">
    <property type="entry name" value="P5CR_dimer"/>
    <property type="match status" value="1"/>
</dbReference>
<dbReference type="InterPro" id="IPR000304">
    <property type="entry name" value="Pyrroline-COOH_reductase"/>
</dbReference>
<evidence type="ECO:0000256" key="2">
    <source>
        <dbReference type="ARBA" id="ARBA00022857"/>
    </source>
</evidence>
<dbReference type="GO" id="GO:0004735">
    <property type="term" value="F:pyrroline-5-carboxylate reductase activity"/>
    <property type="evidence" value="ECO:0007669"/>
    <property type="project" value="UniProtKB-UniRule"/>
</dbReference>
<comment type="subcellular location">
    <subcellularLocation>
        <location evidence="4">Cytoplasm</location>
    </subcellularLocation>
</comment>
<dbReference type="SUPFAM" id="SSF48179">
    <property type="entry name" value="6-phosphogluconate dehydrogenase C-terminal domain-like"/>
    <property type="match status" value="1"/>
</dbReference>
<comment type="caution">
    <text evidence="9">The sequence shown here is derived from an EMBL/GenBank/DDBJ whole genome shotgun (WGS) entry which is preliminary data.</text>
</comment>
<reference evidence="9 10" key="1">
    <citation type="submission" date="2014-07" db="EMBL/GenBank/DDBJ databases">
        <title>Tepidicaulis marinum gen. nov., sp. nov., a novel marine bacterium denitrifying nitrate to nitrous oxide strictly under microaerobic conditions.</title>
        <authorList>
            <person name="Takeuchi M."/>
            <person name="Yamagishi T."/>
            <person name="Kamagata Y."/>
            <person name="Oshima K."/>
            <person name="Hattori M."/>
            <person name="Katayama T."/>
            <person name="Hanada S."/>
            <person name="Tamaki H."/>
            <person name="Marumo K."/>
            <person name="Maeda H."/>
            <person name="Nedachi M."/>
            <person name="Iwasaki W."/>
            <person name="Suwa Y."/>
            <person name="Sakata S."/>
        </authorList>
    </citation>
    <scope>NUCLEOTIDE SEQUENCE [LARGE SCALE GENOMIC DNA]</scope>
    <source>
        <strain evidence="9 10">MA2</strain>
    </source>
</reference>
<dbReference type="PIRSF" id="PIRSF000193">
    <property type="entry name" value="Pyrrol-5-carb_rd"/>
    <property type="match status" value="1"/>
</dbReference>
<keyword evidence="3 4" id="KW-0560">Oxidoreductase</keyword>
<dbReference type="HAMAP" id="MF_01925">
    <property type="entry name" value="P5C_reductase"/>
    <property type="match status" value="1"/>
</dbReference>
<comment type="pathway">
    <text evidence="4">Amino-acid biosynthesis; L-proline biosynthesis; L-proline from L-glutamate 5-semialdehyde: step 1/1.</text>
</comment>
<dbReference type="UniPathway" id="UPA00098">
    <property type="reaction ID" value="UER00361"/>
</dbReference>